<sequence>MTFPDSAAPATDARFVESEAAYAQRLQASVARNKADPRPPVSHARAKEMMRELLQTKLQSQSENKRLHA</sequence>
<gene>
    <name evidence="1" type="ORF">GT347_27170</name>
</gene>
<dbReference type="Proteomes" id="UP000464787">
    <property type="component" value="Plasmid unnamed1"/>
</dbReference>
<keyword evidence="2" id="KW-1185">Reference proteome</keyword>
<keyword evidence="1" id="KW-0614">Plasmid</keyword>
<protein>
    <submittedName>
        <fullName evidence="1">Uncharacterized protein</fullName>
    </submittedName>
</protein>
<dbReference type="AlphaFoldDB" id="A0A857JCK6"/>
<accession>A0A857JCK6</accession>
<dbReference type="Gene3D" id="6.20.450.20">
    <property type="match status" value="1"/>
</dbReference>
<organism evidence="1 2">
    <name type="scientific">Xylophilus rhododendri</name>
    <dbReference type="NCBI Taxonomy" id="2697032"/>
    <lineage>
        <taxon>Bacteria</taxon>
        <taxon>Pseudomonadati</taxon>
        <taxon>Pseudomonadota</taxon>
        <taxon>Betaproteobacteria</taxon>
        <taxon>Burkholderiales</taxon>
        <taxon>Xylophilus</taxon>
    </lineage>
</organism>
<evidence type="ECO:0000313" key="1">
    <source>
        <dbReference type="EMBL" id="QHJ01741.1"/>
    </source>
</evidence>
<dbReference type="RefSeq" id="WP_160555549.1">
    <property type="nucleotide sequence ID" value="NZ_CP047651.1"/>
</dbReference>
<dbReference type="KEGG" id="xyk:GT347_27170"/>
<name>A0A857JCK6_9BURK</name>
<dbReference type="EMBL" id="CP047651">
    <property type="protein sequence ID" value="QHJ01741.1"/>
    <property type="molecule type" value="Genomic_DNA"/>
</dbReference>
<evidence type="ECO:0000313" key="2">
    <source>
        <dbReference type="Proteomes" id="UP000464787"/>
    </source>
</evidence>
<reference evidence="1 2" key="1">
    <citation type="submission" date="2020-01" db="EMBL/GenBank/DDBJ databases">
        <title>Genome sequencing of strain KACC 21265.</title>
        <authorList>
            <person name="Heo J."/>
            <person name="Kim S.-J."/>
            <person name="Kim J.-S."/>
            <person name="Hong S.-B."/>
            <person name="Kwon S.-W."/>
        </authorList>
    </citation>
    <scope>NUCLEOTIDE SEQUENCE [LARGE SCALE GENOMIC DNA]</scope>
    <source>
        <strain evidence="1 2">KACC 21265</strain>
        <plasmid evidence="1 2">unnamed1</plasmid>
    </source>
</reference>
<geneLocation type="plasmid" evidence="1 2">
    <name>unnamed1</name>
</geneLocation>
<proteinExistence type="predicted"/>